<keyword evidence="5" id="KW-0949">S-adenosyl-L-methionine</keyword>
<protein>
    <submittedName>
        <fullName evidence="7">10063_t:CDS:1</fullName>
    </submittedName>
</protein>
<comment type="subcellular location">
    <subcellularLocation>
        <location evidence="1">Nucleus</location>
    </subcellularLocation>
</comment>
<evidence type="ECO:0000313" key="8">
    <source>
        <dbReference type="Proteomes" id="UP000789508"/>
    </source>
</evidence>
<name>A0A9N9A160_9GLOM</name>
<reference evidence="7" key="1">
    <citation type="submission" date="2021-06" db="EMBL/GenBank/DDBJ databases">
        <authorList>
            <person name="Kallberg Y."/>
            <person name="Tangrot J."/>
            <person name="Rosling A."/>
        </authorList>
    </citation>
    <scope>NUCLEOTIDE SEQUENCE</scope>
    <source>
        <strain evidence="7">FL130A</strain>
    </source>
</reference>
<evidence type="ECO:0000256" key="1">
    <source>
        <dbReference type="ARBA" id="ARBA00004123"/>
    </source>
</evidence>
<comment type="similarity">
    <text evidence="2">Belongs to the eukaryotic/archaeal PrmC-related family.</text>
</comment>
<dbReference type="InterPro" id="IPR029063">
    <property type="entry name" value="SAM-dependent_MTases_sf"/>
</dbReference>
<dbReference type="AlphaFoldDB" id="A0A9N9A160"/>
<dbReference type="InterPro" id="IPR052190">
    <property type="entry name" value="Euk-Arch_PrmC-MTase"/>
</dbReference>
<dbReference type="GO" id="GO:0005634">
    <property type="term" value="C:nucleus"/>
    <property type="evidence" value="ECO:0007669"/>
    <property type="project" value="UniProtKB-SubCell"/>
</dbReference>
<dbReference type="PANTHER" id="PTHR45875:SF1">
    <property type="entry name" value="METHYLTRANSFERASE N6AMT1"/>
    <property type="match status" value="1"/>
</dbReference>
<evidence type="ECO:0000256" key="3">
    <source>
        <dbReference type="ARBA" id="ARBA00022603"/>
    </source>
</evidence>
<evidence type="ECO:0000256" key="4">
    <source>
        <dbReference type="ARBA" id="ARBA00022679"/>
    </source>
</evidence>
<evidence type="ECO:0000256" key="6">
    <source>
        <dbReference type="ARBA" id="ARBA00023242"/>
    </source>
</evidence>
<organism evidence="7 8">
    <name type="scientific">Ambispora leptoticha</name>
    <dbReference type="NCBI Taxonomy" id="144679"/>
    <lineage>
        <taxon>Eukaryota</taxon>
        <taxon>Fungi</taxon>
        <taxon>Fungi incertae sedis</taxon>
        <taxon>Mucoromycota</taxon>
        <taxon>Glomeromycotina</taxon>
        <taxon>Glomeromycetes</taxon>
        <taxon>Archaeosporales</taxon>
        <taxon>Ambisporaceae</taxon>
        <taxon>Ambispora</taxon>
    </lineage>
</organism>
<dbReference type="GO" id="GO:0035657">
    <property type="term" value="C:eRF1 methyltransferase complex"/>
    <property type="evidence" value="ECO:0007669"/>
    <property type="project" value="TreeGrafter"/>
</dbReference>
<dbReference type="FunFam" id="3.40.50.150:FF:000077">
    <property type="entry name" value="HemK methyltransferase family member 2"/>
    <property type="match status" value="1"/>
</dbReference>
<keyword evidence="6" id="KW-0539">Nucleus</keyword>
<dbReference type="SUPFAM" id="SSF53335">
    <property type="entry name" value="S-adenosyl-L-methionine-dependent methyltransferases"/>
    <property type="match status" value="1"/>
</dbReference>
<accession>A0A9N9A160</accession>
<dbReference type="OrthoDB" id="406152at2759"/>
<dbReference type="GO" id="GO:0008757">
    <property type="term" value="F:S-adenosylmethionine-dependent methyltransferase activity"/>
    <property type="evidence" value="ECO:0007669"/>
    <property type="project" value="TreeGrafter"/>
</dbReference>
<gene>
    <name evidence="7" type="ORF">ALEPTO_LOCUS4187</name>
</gene>
<dbReference type="GO" id="GO:0008276">
    <property type="term" value="F:protein methyltransferase activity"/>
    <property type="evidence" value="ECO:0007669"/>
    <property type="project" value="TreeGrafter"/>
</dbReference>
<sequence>MLLTPKLDHLTAADYEHIYEPAEDTFLLMDALEKDVDLIKEQVKPSICLEIGILTSPLIIVILCTDINPYASQITLKTGKQNAIHLDPILTDLASGLLPRLRHSVDILCFNPPYVVTPSEDVNSPSAIEKAWAGGIDGREVIDRTLPLVDELLSARGIFYLLVISENKPDDIRKIMQERYNFQSEVVLSRLSGREKEIILKFRR</sequence>
<dbReference type="Proteomes" id="UP000789508">
    <property type="component" value="Unassembled WGS sequence"/>
</dbReference>
<dbReference type="Gene3D" id="3.40.50.150">
    <property type="entry name" value="Vaccinia Virus protein VP39"/>
    <property type="match status" value="1"/>
</dbReference>
<keyword evidence="4" id="KW-0808">Transferase</keyword>
<keyword evidence="3" id="KW-0489">Methyltransferase</keyword>
<evidence type="ECO:0000256" key="5">
    <source>
        <dbReference type="ARBA" id="ARBA00022691"/>
    </source>
</evidence>
<keyword evidence="8" id="KW-1185">Reference proteome</keyword>
<evidence type="ECO:0000313" key="7">
    <source>
        <dbReference type="EMBL" id="CAG8515352.1"/>
    </source>
</evidence>
<proteinExistence type="inferred from homology"/>
<dbReference type="PANTHER" id="PTHR45875">
    <property type="entry name" value="METHYLTRANSFERASE N6AMT1"/>
    <property type="match status" value="1"/>
</dbReference>
<dbReference type="EMBL" id="CAJVPS010000912">
    <property type="protein sequence ID" value="CAG8515352.1"/>
    <property type="molecule type" value="Genomic_DNA"/>
</dbReference>
<comment type="caution">
    <text evidence="7">The sequence shown here is derived from an EMBL/GenBank/DDBJ whole genome shotgun (WGS) entry which is preliminary data.</text>
</comment>
<dbReference type="GO" id="GO:0032259">
    <property type="term" value="P:methylation"/>
    <property type="evidence" value="ECO:0007669"/>
    <property type="project" value="UniProtKB-KW"/>
</dbReference>
<evidence type="ECO:0000256" key="2">
    <source>
        <dbReference type="ARBA" id="ARBA00006149"/>
    </source>
</evidence>